<keyword evidence="3" id="KW-1185">Reference proteome</keyword>
<feature type="chain" id="PRO_5029699277" description="Cytochrome C" evidence="1">
    <location>
        <begin position="25"/>
        <end position="109"/>
    </location>
</feature>
<reference evidence="2 3" key="1">
    <citation type="submission" date="2020-10" db="EMBL/GenBank/DDBJ databases">
        <title>The genome of sulfurovum sp.</title>
        <authorList>
            <person name="Xie S."/>
            <person name="Shao Z."/>
            <person name="Jiang L."/>
        </authorList>
    </citation>
    <scope>NUCLEOTIDE SEQUENCE [LARGE SCALE GENOMIC DNA]</scope>
    <source>
        <strain evidence="2 3">ST-419</strain>
    </source>
</reference>
<evidence type="ECO:0000313" key="2">
    <source>
        <dbReference type="EMBL" id="QOR61142.1"/>
    </source>
</evidence>
<proteinExistence type="predicted"/>
<dbReference type="EMBL" id="CP063164">
    <property type="protein sequence ID" value="QOR61142.1"/>
    <property type="molecule type" value="Genomic_DNA"/>
</dbReference>
<name>A0A7M1S245_9BACT</name>
<evidence type="ECO:0000313" key="3">
    <source>
        <dbReference type="Proteomes" id="UP000595074"/>
    </source>
</evidence>
<organism evidence="2 3">
    <name type="scientific">Sulfurovum indicum</name>
    <dbReference type="NCBI Taxonomy" id="2779528"/>
    <lineage>
        <taxon>Bacteria</taxon>
        <taxon>Pseudomonadati</taxon>
        <taxon>Campylobacterota</taxon>
        <taxon>Epsilonproteobacteria</taxon>
        <taxon>Campylobacterales</taxon>
        <taxon>Sulfurovaceae</taxon>
        <taxon>Sulfurovum</taxon>
    </lineage>
</organism>
<feature type="signal peptide" evidence="1">
    <location>
        <begin position="1"/>
        <end position="24"/>
    </location>
</feature>
<protein>
    <recommendedName>
        <fullName evidence="4">Cytochrome C</fullName>
    </recommendedName>
</protein>
<dbReference type="KEGG" id="sinu:IMZ28_06655"/>
<accession>A0A7M1S245</accession>
<sequence length="109" mass="12585">MKKRLSTATLILLISISFPTLSTANAKQGQRIYKKKLQKKCGFSAVRFARNHTQAEWEDIYNSGNFTAEAQKICPEIDIMKIKEKWWKELYAFSFKYAKDGIEPNGCND</sequence>
<evidence type="ECO:0008006" key="4">
    <source>
        <dbReference type="Google" id="ProtNLM"/>
    </source>
</evidence>
<gene>
    <name evidence="2" type="ORF">IMZ28_06655</name>
</gene>
<dbReference type="Proteomes" id="UP000595074">
    <property type="component" value="Chromosome"/>
</dbReference>
<dbReference type="RefSeq" id="WP_197547815.1">
    <property type="nucleotide sequence ID" value="NZ_CP063164.1"/>
</dbReference>
<keyword evidence="1" id="KW-0732">Signal</keyword>
<dbReference type="AlphaFoldDB" id="A0A7M1S245"/>
<evidence type="ECO:0000256" key="1">
    <source>
        <dbReference type="SAM" id="SignalP"/>
    </source>
</evidence>